<dbReference type="Pfam" id="PF26639">
    <property type="entry name" value="Het-6_barrel"/>
    <property type="match status" value="1"/>
</dbReference>
<reference evidence="1 2" key="1">
    <citation type="submission" date="2016-04" db="EMBL/GenBank/DDBJ databases">
        <title>A degradative enzymes factory behind the ericoid mycorrhizal symbiosis.</title>
        <authorList>
            <consortium name="DOE Joint Genome Institute"/>
            <person name="Martino E."/>
            <person name="Morin E."/>
            <person name="Grelet G."/>
            <person name="Kuo A."/>
            <person name="Kohler A."/>
            <person name="Daghino S."/>
            <person name="Barry K."/>
            <person name="Choi C."/>
            <person name="Cichocki N."/>
            <person name="Clum A."/>
            <person name="Copeland A."/>
            <person name="Hainaut M."/>
            <person name="Haridas S."/>
            <person name="Labutti K."/>
            <person name="Lindquist E."/>
            <person name="Lipzen A."/>
            <person name="Khouja H.-R."/>
            <person name="Murat C."/>
            <person name="Ohm R."/>
            <person name="Olson A."/>
            <person name="Spatafora J."/>
            <person name="Veneault-Fourrey C."/>
            <person name="Henrissat B."/>
            <person name="Grigoriev I."/>
            <person name="Martin F."/>
            <person name="Perotto S."/>
        </authorList>
    </citation>
    <scope>NUCLEOTIDE SEQUENCE [LARGE SCALE GENOMIC DNA]</scope>
    <source>
        <strain evidence="1 2">E</strain>
    </source>
</reference>
<dbReference type="PANTHER" id="PTHR24148:SF79">
    <property type="entry name" value="HETEROKARYON INCOMPATIBILITY DOMAIN-CONTAINING PROTEIN"/>
    <property type="match status" value="1"/>
</dbReference>
<dbReference type="STRING" id="1095630.A0A2J6SZ38"/>
<dbReference type="InParanoid" id="A0A2J6SZ38"/>
<keyword evidence="2" id="KW-1185">Reference proteome</keyword>
<gene>
    <name evidence="1" type="ORF">K444DRAFT_72459</name>
</gene>
<dbReference type="Proteomes" id="UP000235371">
    <property type="component" value="Unassembled WGS sequence"/>
</dbReference>
<evidence type="ECO:0000313" key="1">
    <source>
        <dbReference type="EMBL" id="PMD56035.1"/>
    </source>
</evidence>
<protein>
    <recommendedName>
        <fullName evidence="3">Heterokaryon incompatibility domain-containing protein</fullName>
    </recommendedName>
</protein>
<proteinExistence type="predicted"/>
<dbReference type="PANTHER" id="PTHR24148">
    <property type="entry name" value="ANKYRIN REPEAT DOMAIN-CONTAINING PROTEIN 39 HOMOLOG-RELATED"/>
    <property type="match status" value="1"/>
</dbReference>
<sequence length="309" mass="34466">MPCIPDTLCRCLRTDPRDKVFAVLPLASDSELLQIEADYSISVQGLYTRVAANITQQGQSLELLKAAGCETPSDLPSWVPDWTARAVTVPFDWNEFFLTEKSVYMYSAGGPNGWDVAINADADSGDLSFQGAIIDRILLFTDIICVKTKTKDHSWIDWLEETRQVYDTGPYVTGEAMETAIWQTLIGGRTHDRRKANDDYQPQYSAWIKHISSEKGEKTSKFADQFLRAMRRGVHMRRLCRTSGGYIGLVPGSAREGDVVCVVRGARVPFVLRTCGAFNTFIGECYIHSIMDGEALKSEGFQIQGIKVV</sequence>
<dbReference type="AlphaFoldDB" id="A0A2J6SZ38"/>
<name>A0A2J6SZ38_9HELO</name>
<evidence type="ECO:0000313" key="2">
    <source>
        <dbReference type="Proteomes" id="UP000235371"/>
    </source>
</evidence>
<dbReference type="RefSeq" id="XP_024732939.1">
    <property type="nucleotide sequence ID" value="XM_024888629.1"/>
</dbReference>
<dbReference type="InterPro" id="IPR052895">
    <property type="entry name" value="HetReg/Transcr_Mod"/>
</dbReference>
<evidence type="ECO:0008006" key="3">
    <source>
        <dbReference type="Google" id="ProtNLM"/>
    </source>
</evidence>
<dbReference type="EMBL" id="KZ613853">
    <property type="protein sequence ID" value="PMD56035.1"/>
    <property type="molecule type" value="Genomic_DNA"/>
</dbReference>
<organism evidence="1 2">
    <name type="scientific">Hyaloscypha bicolor E</name>
    <dbReference type="NCBI Taxonomy" id="1095630"/>
    <lineage>
        <taxon>Eukaryota</taxon>
        <taxon>Fungi</taxon>
        <taxon>Dikarya</taxon>
        <taxon>Ascomycota</taxon>
        <taxon>Pezizomycotina</taxon>
        <taxon>Leotiomycetes</taxon>
        <taxon>Helotiales</taxon>
        <taxon>Hyaloscyphaceae</taxon>
        <taxon>Hyaloscypha</taxon>
        <taxon>Hyaloscypha bicolor</taxon>
    </lineage>
</organism>
<dbReference type="GeneID" id="36596705"/>
<accession>A0A2J6SZ38</accession>
<dbReference type="OrthoDB" id="2157530at2759"/>